<dbReference type="InterPro" id="IPR017896">
    <property type="entry name" value="4Fe4S_Fe-S-bd"/>
</dbReference>
<dbReference type="PROSITE" id="PS51252">
    <property type="entry name" value="ANTISTASIN"/>
    <property type="match status" value="1"/>
</dbReference>
<feature type="disulfide bond" evidence="5">
    <location>
        <begin position="356"/>
        <end position="376"/>
    </location>
</feature>
<comment type="caution">
    <text evidence="6">The sequence shown here is derived from an EMBL/GenBank/DDBJ whole genome shotgun (WGS) entry which is preliminary data.</text>
</comment>
<dbReference type="Pfam" id="PF02822">
    <property type="entry name" value="Antistasin"/>
    <property type="match status" value="1"/>
</dbReference>
<evidence type="ECO:0000256" key="1">
    <source>
        <dbReference type="ARBA" id="ARBA00004613"/>
    </source>
</evidence>
<feature type="disulfide bond" evidence="5">
    <location>
        <begin position="494"/>
        <end position="501"/>
    </location>
</feature>
<dbReference type="Gene3D" id="4.10.75.10">
    <property type="entry name" value="Elafin-like"/>
    <property type="match status" value="3"/>
</dbReference>
<dbReference type="SUPFAM" id="SSF57256">
    <property type="entry name" value="Elafin-like"/>
    <property type="match status" value="3"/>
</dbReference>
<dbReference type="Pfam" id="PF00095">
    <property type="entry name" value="WAP"/>
    <property type="match status" value="4"/>
</dbReference>
<dbReference type="InterPro" id="IPR011061">
    <property type="entry name" value="Hirudin/antistatin"/>
</dbReference>
<gene>
    <name evidence="6" type="ORF">PACLA_8A012405</name>
</gene>
<dbReference type="PRINTS" id="PR00003">
    <property type="entry name" value="4DISULPHCORE"/>
</dbReference>
<dbReference type="PROSITE" id="PS51390">
    <property type="entry name" value="WAP"/>
    <property type="match status" value="3"/>
</dbReference>
<name>A0A7D9IC64_PARCT</name>
<dbReference type="InterPro" id="IPR004094">
    <property type="entry name" value="Antistasin-like"/>
</dbReference>
<dbReference type="AlphaFoldDB" id="A0A7D9IC64"/>
<evidence type="ECO:0000256" key="3">
    <source>
        <dbReference type="ARBA" id="ARBA00022737"/>
    </source>
</evidence>
<accession>A0A7D9IC64</accession>
<keyword evidence="2" id="KW-0964">Secreted</keyword>
<dbReference type="PROSITE" id="PS00484">
    <property type="entry name" value="THYROGLOBULIN_1_1"/>
    <property type="match status" value="4"/>
</dbReference>
<evidence type="ECO:0000256" key="4">
    <source>
        <dbReference type="ARBA" id="ARBA00023157"/>
    </source>
</evidence>
<feature type="disulfide bond" evidence="5">
    <location>
        <begin position="347"/>
        <end position="354"/>
    </location>
</feature>
<evidence type="ECO:0000313" key="6">
    <source>
        <dbReference type="EMBL" id="CAB4002249.1"/>
    </source>
</evidence>
<dbReference type="CDD" id="cd00191">
    <property type="entry name" value="TY"/>
    <property type="match status" value="5"/>
</dbReference>
<dbReference type="GO" id="GO:0007160">
    <property type="term" value="P:cell-matrix adhesion"/>
    <property type="evidence" value="ECO:0007669"/>
    <property type="project" value="TreeGrafter"/>
</dbReference>
<dbReference type="InterPro" id="IPR036645">
    <property type="entry name" value="Elafin-like_sf"/>
</dbReference>
<proteinExistence type="predicted"/>
<dbReference type="PROSITE" id="PS51162">
    <property type="entry name" value="THYROGLOBULIN_1_2"/>
    <property type="match status" value="6"/>
</dbReference>
<evidence type="ECO:0000256" key="2">
    <source>
        <dbReference type="ARBA" id="ARBA00022525"/>
    </source>
</evidence>
<dbReference type="SMART" id="SM00217">
    <property type="entry name" value="WAP"/>
    <property type="match status" value="4"/>
</dbReference>
<dbReference type="OrthoDB" id="406800at2759"/>
<feature type="disulfide bond" evidence="5">
    <location>
        <begin position="225"/>
        <end position="232"/>
    </location>
</feature>
<comment type="caution">
    <text evidence="5">Lacks conserved residue(s) required for the propagation of feature annotation.</text>
</comment>
<dbReference type="Gene3D" id="4.10.800.10">
    <property type="entry name" value="Thyroglobulin type-1"/>
    <property type="match status" value="6"/>
</dbReference>
<dbReference type="EMBL" id="CACRXK020004299">
    <property type="protein sequence ID" value="CAB4002249.1"/>
    <property type="molecule type" value="Genomic_DNA"/>
</dbReference>
<dbReference type="PANTHER" id="PTHR12352">
    <property type="entry name" value="SECRETED MODULAR CALCIUM-BINDING PROTEIN"/>
    <property type="match status" value="1"/>
</dbReference>
<protein>
    <submittedName>
        <fullName evidence="6">Cell death abnormality 1-like isoform X1</fullName>
    </submittedName>
</protein>
<dbReference type="InterPro" id="IPR051950">
    <property type="entry name" value="Dev_reg/Prot_inhib"/>
</dbReference>
<dbReference type="Proteomes" id="UP001152795">
    <property type="component" value="Unassembled WGS sequence"/>
</dbReference>
<evidence type="ECO:0000256" key="5">
    <source>
        <dbReference type="PROSITE-ProRule" id="PRU00500"/>
    </source>
</evidence>
<feature type="disulfide bond" evidence="5">
    <location>
        <begin position="671"/>
        <end position="678"/>
    </location>
</feature>
<dbReference type="Pfam" id="PF00086">
    <property type="entry name" value="Thyroglobulin_1"/>
    <property type="match status" value="6"/>
</dbReference>
<dbReference type="Gene3D" id="2.10.22.10">
    <property type="entry name" value="Antistasin, domain 1"/>
    <property type="match status" value="1"/>
</dbReference>
<comment type="subcellular location">
    <subcellularLocation>
        <location evidence="1">Secreted</location>
    </subcellularLocation>
</comment>
<dbReference type="SUPFAM" id="SSF57262">
    <property type="entry name" value="Leech antihemostatic proteins"/>
    <property type="match status" value="1"/>
</dbReference>
<organism evidence="6 7">
    <name type="scientific">Paramuricea clavata</name>
    <name type="common">Red gorgonian</name>
    <name type="synonym">Violescent sea-whip</name>
    <dbReference type="NCBI Taxonomy" id="317549"/>
    <lineage>
        <taxon>Eukaryota</taxon>
        <taxon>Metazoa</taxon>
        <taxon>Cnidaria</taxon>
        <taxon>Anthozoa</taxon>
        <taxon>Octocorallia</taxon>
        <taxon>Malacalcyonacea</taxon>
        <taxon>Plexauridae</taxon>
        <taxon>Paramuricea</taxon>
    </lineage>
</organism>
<keyword evidence="4 5" id="KW-1015">Disulfide bond</keyword>
<dbReference type="InterPro" id="IPR036857">
    <property type="entry name" value="Thyroglobulin_1_sf"/>
</dbReference>
<reference evidence="6" key="1">
    <citation type="submission" date="2020-04" db="EMBL/GenBank/DDBJ databases">
        <authorList>
            <person name="Alioto T."/>
            <person name="Alioto T."/>
            <person name="Gomez Garrido J."/>
        </authorList>
    </citation>
    <scope>NUCLEOTIDE SEQUENCE</scope>
    <source>
        <strain evidence="6">A484AB</strain>
    </source>
</reference>
<dbReference type="SMART" id="SM00211">
    <property type="entry name" value="TY"/>
    <property type="match status" value="6"/>
</dbReference>
<keyword evidence="7" id="KW-1185">Reference proteome</keyword>
<dbReference type="GO" id="GO:0005604">
    <property type="term" value="C:basement membrane"/>
    <property type="evidence" value="ECO:0007669"/>
    <property type="project" value="TreeGrafter"/>
</dbReference>
<evidence type="ECO:0000313" key="7">
    <source>
        <dbReference type="Proteomes" id="UP001152795"/>
    </source>
</evidence>
<keyword evidence="3" id="KW-0677">Repeat</keyword>
<dbReference type="SUPFAM" id="SSF57610">
    <property type="entry name" value="Thyroglobulin type-1 domain"/>
    <property type="match status" value="6"/>
</dbReference>
<feature type="non-terminal residue" evidence="6">
    <location>
        <position position="891"/>
    </location>
</feature>
<dbReference type="GO" id="GO:0005615">
    <property type="term" value="C:extracellular space"/>
    <property type="evidence" value="ECO:0007669"/>
    <property type="project" value="TreeGrafter"/>
</dbReference>
<sequence>MKIQLFYLALLVFGLSAAVEKPGSCPDVSKATFGACVIACGEDSHCKDFQKCCSTGCGQLCSDPACPSGVSKVKCPQALCRFSQCPNAPDALCRIDSCGQCNVEYYNKTTWKKITCTNDGQNLCKRMRDYGVKNPLPGRYTPTCTKEGKFESIQRMGSRVFCVDKETGIPDFTTETGIGQMGELDCKKKERTGCQLAKEAAMKLPAIGRFVPSCKADGSYEEKQCHGSTGFCWCVDKNGREWFGSRKRGQVDCPKDMCPAGVKNVQSCDPMICAIASCPGHQNGEVTCRINPCGQCKAEFLDKNHRRVHCQTCANKRAELLGKTDRPLIGQFVPECEVGGNYKEVQCWGSVGYCWCVDGTTGVKIDGTMTRGTPKCKKTTPLLLGFKRPDSDVPEPRRPVCPNGFPMMMCLRPFCQWSKGCAVNAEAKCRVNPCKMCAVEYFDENNKLIDCNQDMSECELKRADAFSSKYIGLQPVGRFTPQCEKDGNYSRIQCWASTGYCWCVDQKTGVEQEWTHVRGKPNCAIKTREKLFVNNTQVKPGRCPTVKPSDTCPLKCDNDRDCSGKSKCCEVGCGKTCHKPADEQLACPNGRPFLLCLHHCQLASCPAHPDAECNVDPCRMCKIEFKDSDGNVVNCSEKLTACELQKAQSPALLGSYTPQCEKDGSYSPMQCHSSTGYCWCVDQNGQEKDNTRKRGAVNCTEITTKKVLTKCEQMRLKARTPLLLGAKTPQCEADGSFKQVQSWEGYQWCVDDNGIELLGTRVGRGKPSPDCSKACNPVMCMIYCQHGFVKDSRGCKVCKCNSAPSKHGLCPKSPSTDLGCTKDLECPGTMKCCERKCSLPDIYVKPGYCPPINTSHAGDCTSECAHDVECSGDMKCCASGCSRKCVGPGKE</sequence>
<dbReference type="PANTHER" id="PTHR12352:SF3">
    <property type="entry name" value="NIDOGEN-2"/>
    <property type="match status" value="1"/>
</dbReference>
<dbReference type="InterPro" id="IPR008197">
    <property type="entry name" value="WAP_dom"/>
</dbReference>
<dbReference type="CDD" id="cd00199">
    <property type="entry name" value="WAP"/>
    <property type="match status" value="3"/>
</dbReference>
<feature type="disulfide bond" evidence="5">
    <location>
        <begin position="503"/>
        <end position="523"/>
    </location>
</feature>
<dbReference type="PROSITE" id="PS51379">
    <property type="entry name" value="4FE4S_FER_2"/>
    <property type="match status" value="1"/>
</dbReference>
<dbReference type="GO" id="GO:0004867">
    <property type="term" value="F:serine-type endopeptidase inhibitor activity"/>
    <property type="evidence" value="ECO:0007669"/>
    <property type="project" value="InterPro"/>
</dbReference>
<dbReference type="InterPro" id="IPR000716">
    <property type="entry name" value="Thyroglobulin_1"/>
</dbReference>